<keyword evidence="3" id="KW-1185">Reference proteome</keyword>
<keyword evidence="2" id="KW-0489">Methyltransferase</keyword>
<name>A0ABW0ESK9_9PSEU</name>
<gene>
    <name evidence="2" type="ORF">ACFPM7_17540</name>
</gene>
<dbReference type="GO" id="GO:0061542">
    <property type="term" value="F:3-demethylubiquinol 3-O-methyltransferase activity"/>
    <property type="evidence" value="ECO:0007669"/>
    <property type="project" value="UniProtKB-EC"/>
</dbReference>
<dbReference type="GO" id="GO:0032259">
    <property type="term" value="P:methylation"/>
    <property type="evidence" value="ECO:0007669"/>
    <property type="project" value="UniProtKB-KW"/>
</dbReference>
<evidence type="ECO:0000259" key="1">
    <source>
        <dbReference type="Pfam" id="PF08242"/>
    </source>
</evidence>
<sequence>MAHTHDGLDWTERIAEMRRTDALEAEVNGWVAEKLVAGLPDGAVVVDVGSGSGGMAAAFASALAARGGGRLVLVDATRELLHAAAEAARTGGVEVELVEFDAADDGLADAVPAADLVWASRVVHHLPDERAGVARLAGLVRPGGTLALVEGGLSKRCLPWDLGIGRPGLEDRLHAARAEWFTRMRQGMAGVVRAGVGWNRLLADAGLTDVRAFSYLVDLPAPGAEPVRRFVADWLAWFAGVTGEFLSADDRETVAALLDEDGDHWVGHRDDVFVLAASTAHLGTR</sequence>
<dbReference type="InterPro" id="IPR013217">
    <property type="entry name" value="Methyltransf_12"/>
</dbReference>
<comment type="caution">
    <text evidence="2">The sequence shown here is derived from an EMBL/GenBank/DDBJ whole genome shotgun (WGS) entry which is preliminary data.</text>
</comment>
<reference evidence="3" key="1">
    <citation type="journal article" date="2019" name="Int. J. Syst. Evol. Microbiol.">
        <title>The Global Catalogue of Microorganisms (GCM) 10K type strain sequencing project: providing services to taxonomists for standard genome sequencing and annotation.</title>
        <authorList>
            <consortium name="The Broad Institute Genomics Platform"/>
            <consortium name="The Broad Institute Genome Sequencing Center for Infectious Disease"/>
            <person name="Wu L."/>
            <person name="Ma J."/>
        </authorList>
    </citation>
    <scope>NUCLEOTIDE SEQUENCE [LARGE SCALE GENOMIC DNA]</scope>
    <source>
        <strain evidence="3">CCUG 59778</strain>
    </source>
</reference>
<proteinExistence type="predicted"/>
<keyword evidence="2" id="KW-0808">Transferase</keyword>
<dbReference type="EC" id="2.1.1.64" evidence="2"/>
<accession>A0ABW0ESK9</accession>
<dbReference type="EC" id="2.1.1.222" evidence="2"/>
<dbReference type="GO" id="GO:0102208">
    <property type="term" value="F:2-polyprenyl-6-hydroxyphenol methylase activity"/>
    <property type="evidence" value="ECO:0007669"/>
    <property type="project" value="UniProtKB-EC"/>
</dbReference>
<protein>
    <submittedName>
        <fullName evidence="2">Class I SAM-dependent methyltransferase</fullName>
        <ecNumber evidence="2">2.1.1.222</ecNumber>
        <ecNumber evidence="2">2.1.1.64</ecNumber>
    </submittedName>
</protein>
<dbReference type="EMBL" id="JBHSKF010000009">
    <property type="protein sequence ID" value="MFC5288861.1"/>
    <property type="molecule type" value="Genomic_DNA"/>
</dbReference>
<dbReference type="SUPFAM" id="SSF53335">
    <property type="entry name" value="S-adenosyl-L-methionine-dependent methyltransferases"/>
    <property type="match status" value="1"/>
</dbReference>
<evidence type="ECO:0000313" key="2">
    <source>
        <dbReference type="EMBL" id="MFC5288861.1"/>
    </source>
</evidence>
<dbReference type="Pfam" id="PF08242">
    <property type="entry name" value="Methyltransf_12"/>
    <property type="match status" value="1"/>
</dbReference>
<dbReference type="InterPro" id="IPR029063">
    <property type="entry name" value="SAM-dependent_MTases_sf"/>
</dbReference>
<organism evidence="2 3">
    <name type="scientific">Actinokineospora guangxiensis</name>
    <dbReference type="NCBI Taxonomy" id="1490288"/>
    <lineage>
        <taxon>Bacteria</taxon>
        <taxon>Bacillati</taxon>
        <taxon>Actinomycetota</taxon>
        <taxon>Actinomycetes</taxon>
        <taxon>Pseudonocardiales</taxon>
        <taxon>Pseudonocardiaceae</taxon>
        <taxon>Actinokineospora</taxon>
    </lineage>
</organism>
<dbReference type="PANTHER" id="PTHR43861:SF1">
    <property type="entry name" value="TRANS-ACONITATE 2-METHYLTRANSFERASE"/>
    <property type="match status" value="1"/>
</dbReference>
<dbReference type="PANTHER" id="PTHR43861">
    <property type="entry name" value="TRANS-ACONITATE 2-METHYLTRANSFERASE-RELATED"/>
    <property type="match status" value="1"/>
</dbReference>
<feature type="domain" description="Methyltransferase type 12" evidence="1">
    <location>
        <begin position="46"/>
        <end position="146"/>
    </location>
</feature>
<evidence type="ECO:0000313" key="3">
    <source>
        <dbReference type="Proteomes" id="UP001596157"/>
    </source>
</evidence>
<dbReference type="Proteomes" id="UP001596157">
    <property type="component" value="Unassembled WGS sequence"/>
</dbReference>
<dbReference type="Gene3D" id="3.40.50.150">
    <property type="entry name" value="Vaccinia Virus protein VP39"/>
    <property type="match status" value="1"/>
</dbReference>
<dbReference type="RefSeq" id="WP_378248715.1">
    <property type="nucleotide sequence ID" value="NZ_JBHSKF010000009.1"/>
</dbReference>